<dbReference type="KEGG" id="epa:114574523"/>
<reference evidence="11" key="1">
    <citation type="submission" date="2022-11" db="UniProtKB">
        <authorList>
            <consortium name="EnsemblMetazoa"/>
        </authorList>
    </citation>
    <scope>IDENTIFICATION</scope>
</reference>
<comment type="similarity">
    <text evidence="8">Belongs to the G-protein coupled receptor 1 family.</text>
</comment>
<evidence type="ECO:0000313" key="11">
    <source>
        <dbReference type="EnsemblMetazoa" id="XP_028513120.1"/>
    </source>
</evidence>
<keyword evidence="4 8" id="KW-0297">G-protein coupled receptor</keyword>
<dbReference type="OMA" id="VCPFSLE"/>
<dbReference type="InterPro" id="IPR000276">
    <property type="entry name" value="GPCR_Rhodpsn"/>
</dbReference>
<evidence type="ECO:0000313" key="12">
    <source>
        <dbReference type="Proteomes" id="UP000887567"/>
    </source>
</evidence>
<evidence type="ECO:0000256" key="7">
    <source>
        <dbReference type="ARBA" id="ARBA00023224"/>
    </source>
</evidence>
<evidence type="ECO:0000256" key="6">
    <source>
        <dbReference type="ARBA" id="ARBA00023170"/>
    </source>
</evidence>
<dbReference type="PROSITE" id="PS50262">
    <property type="entry name" value="G_PROTEIN_RECEP_F1_2"/>
    <property type="match status" value="1"/>
</dbReference>
<dbReference type="SUPFAM" id="SSF81321">
    <property type="entry name" value="Family A G protein-coupled receptor-like"/>
    <property type="match status" value="1"/>
</dbReference>
<evidence type="ECO:0000256" key="3">
    <source>
        <dbReference type="ARBA" id="ARBA00022989"/>
    </source>
</evidence>
<name>A0A913YCT3_EXADI</name>
<dbReference type="RefSeq" id="XP_028513120.1">
    <property type="nucleotide sequence ID" value="XM_028657319.1"/>
</dbReference>
<feature type="transmembrane region" description="Helical" evidence="9">
    <location>
        <begin position="56"/>
        <end position="77"/>
    </location>
</feature>
<dbReference type="GO" id="GO:0004930">
    <property type="term" value="F:G protein-coupled receptor activity"/>
    <property type="evidence" value="ECO:0007669"/>
    <property type="project" value="UniProtKB-KW"/>
</dbReference>
<dbReference type="EnsemblMetazoa" id="XM_028657319.1">
    <property type="protein sequence ID" value="XP_028513120.1"/>
    <property type="gene ID" value="LOC114574523"/>
</dbReference>
<dbReference type="GeneID" id="114574523"/>
<keyword evidence="6 8" id="KW-0675">Receptor</keyword>
<protein>
    <recommendedName>
        <fullName evidence="10">G-protein coupled receptors family 1 profile domain-containing protein</fullName>
    </recommendedName>
</protein>
<feature type="transmembrane region" description="Helical" evidence="9">
    <location>
        <begin position="20"/>
        <end position="44"/>
    </location>
</feature>
<feature type="transmembrane region" description="Helical" evidence="9">
    <location>
        <begin position="97"/>
        <end position="120"/>
    </location>
</feature>
<keyword evidence="12" id="KW-1185">Reference proteome</keyword>
<keyword evidence="5 9" id="KW-0472">Membrane</keyword>
<evidence type="ECO:0000256" key="1">
    <source>
        <dbReference type="ARBA" id="ARBA00004141"/>
    </source>
</evidence>
<evidence type="ECO:0000256" key="9">
    <source>
        <dbReference type="SAM" id="Phobius"/>
    </source>
</evidence>
<keyword evidence="7 8" id="KW-0807">Transducer</keyword>
<feature type="transmembrane region" description="Helical" evidence="9">
    <location>
        <begin position="239"/>
        <end position="262"/>
    </location>
</feature>
<evidence type="ECO:0000256" key="2">
    <source>
        <dbReference type="ARBA" id="ARBA00022692"/>
    </source>
</evidence>
<keyword evidence="2 8" id="KW-0812">Transmembrane</keyword>
<dbReference type="CDD" id="cd00637">
    <property type="entry name" value="7tm_classA_rhodopsin-like"/>
    <property type="match status" value="1"/>
</dbReference>
<dbReference type="PROSITE" id="PS00237">
    <property type="entry name" value="G_PROTEIN_RECEP_F1_1"/>
    <property type="match status" value="1"/>
</dbReference>
<comment type="subcellular location">
    <subcellularLocation>
        <location evidence="1">Membrane</location>
        <topology evidence="1">Multi-pass membrane protein</topology>
    </subcellularLocation>
</comment>
<feature type="domain" description="G-protein coupled receptors family 1 profile" evidence="10">
    <location>
        <begin position="36"/>
        <end position="298"/>
    </location>
</feature>
<dbReference type="PANTHER" id="PTHR45695">
    <property type="entry name" value="LEUCOKININ RECEPTOR-RELATED"/>
    <property type="match status" value="1"/>
</dbReference>
<feature type="transmembrane region" description="Helical" evidence="9">
    <location>
        <begin position="282"/>
        <end position="300"/>
    </location>
</feature>
<organism evidence="11 12">
    <name type="scientific">Exaiptasia diaphana</name>
    <name type="common">Tropical sea anemone</name>
    <name type="synonym">Aiptasia pulchella</name>
    <dbReference type="NCBI Taxonomy" id="2652724"/>
    <lineage>
        <taxon>Eukaryota</taxon>
        <taxon>Metazoa</taxon>
        <taxon>Cnidaria</taxon>
        <taxon>Anthozoa</taxon>
        <taxon>Hexacorallia</taxon>
        <taxon>Actiniaria</taxon>
        <taxon>Aiptasiidae</taxon>
        <taxon>Exaiptasia</taxon>
    </lineage>
</organism>
<evidence type="ECO:0000256" key="8">
    <source>
        <dbReference type="RuleBase" id="RU000688"/>
    </source>
</evidence>
<dbReference type="AlphaFoldDB" id="A0A913YCT3"/>
<evidence type="ECO:0000256" key="5">
    <source>
        <dbReference type="ARBA" id="ARBA00023136"/>
    </source>
</evidence>
<evidence type="ECO:0000259" key="10">
    <source>
        <dbReference type="PROSITE" id="PS50262"/>
    </source>
</evidence>
<accession>A0A913YCT3</accession>
<dbReference type="PRINTS" id="PR00237">
    <property type="entry name" value="GPCRRHODOPSN"/>
</dbReference>
<sequence length="367" mass="41560">MEGNSSGLQFQKYSIQSVDIVFAGLYLLVQVFGLTGNALVITVVRKSRSMYTTTNVLLVNLAVADILTLVTCPRNGYLLAITLDHPKGLGGDILCKFLTGNAIVGISMTVSSVTLTVLALERYRALLRPLNRHLVVSLENVQYVISGIWIMSLIVNIPDFIENKYSDRFVKCVCPFSLEVVKDSTVHVACTVFFIGIVPFLVLAFCYTQILRGIFFTKEICSQTMNFQDLENKKRLARLLLSVTIAFYICYIPYGAYFVYLLIQQRKIIIQYYDTHYLLLKLFEFLLVCSCTLNPILYAFQSSNYRNGFKEACSCCCTRKKIRLRTSIALVSTRRIGCETGAEIVSFRKQTMKKGEMMEKNKTFSNL</sequence>
<evidence type="ECO:0000256" key="4">
    <source>
        <dbReference type="ARBA" id="ARBA00023040"/>
    </source>
</evidence>
<keyword evidence="3 9" id="KW-1133">Transmembrane helix</keyword>
<feature type="transmembrane region" description="Helical" evidence="9">
    <location>
        <begin position="141"/>
        <end position="161"/>
    </location>
</feature>
<dbReference type="Pfam" id="PF00001">
    <property type="entry name" value="7tm_1"/>
    <property type="match status" value="1"/>
</dbReference>
<feature type="transmembrane region" description="Helical" evidence="9">
    <location>
        <begin position="186"/>
        <end position="208"/>
    </location>
</feature>
<dbReference type="InterPro" id="IPR017452">
    <property type="entry name" value="GPCR_Rhodpsn_7TM"/>
</dbReference>
<dbReference type="PANTHER" id="PTHR45695:SF9">
    <property type="entry name" value="LEUCOKININ RECEPTOR"/>
    <property type="match status" value="1"/>
</dbReference>
<dbReference type="GO" id="GO:0005886">
    <property type="term" value="C:plasma membrane"/>
    <property type="evidence" value="ECO:0007669"/>
    <property type="project" value="TreeGrafter"/>
</dbReference>
<dbReference type="Proteomes" id="UP000887567">
    <property type="component" value="Unplaced"/>
</dbReference>
<dbReference type="SMART" id="SM01381">
    <property type="entry name" value="7TM_GPCR_Srsx"/>
    <property type="match status" value="1"/>
</dbReference>
<dbReference type="Gene3D" id="1.20.1070.10">
    <property type="entry name" value="Rhodopsin 7-helix transmembrane proteins"/>
    <property type="match status" value="1"/>
</dbReference>
<dbReference type="OrthoDB" id="2132067at2759"/>
<proteinExistence type="inferred from homology"/>